<dbReference type="EMBL" id="ML170172">
    <property type="protein sequence ID" value="TDL23053.1"/>
    <property type="molecule type" value="Genomic_DNA"/>
</dbReference>
<feature type="region of interest" description="Disordered" evidence="1">
    <location>
        <begin position="1"/>
        <end position="25"/>
    </location>
</feature>
<gene>
    <name evidence="2" type="ORF">BD410DRAFT_187596</name>
</gene>
<sequence length="164" mass="17826">MSSSFRFILPQPPITAASTNPGDGDSNDMLPTFAKNSAPCANCSSAQQACIIHAPYSRFLCKKCSREHRNECPPHMPRIDAMLWKQLDRMSKLTGATSIQDVNLNVPTAVFIEGSANNEGTIAYSLPNLCAEATIQQGQNMEIHTSDAQGSQMPAFIENFGLHP</sequence>
<keyword evidence="3" id="KW-1185">Reference proteome</keyword>
<dbReference type="VEuPathDB" id="FungiDB:BD410DRAFT_187596"/>
<organism evidence="2 3">
    <name type="scientific">Rickenella mellea</name>
    <dbReference type="NCBI Taxonomy" id="50990"/>
    <lineage>
        <taxon>Eukaryota</taxon>
        <taxon>Fungi</taxon>
        <taxon>Dikarya</taxon>
        <taxon>Basidiomycota</taxon>
        <taxon>Agaricomycotina</taxon>
        <taxon>Agaricomycetes</taxon>
        <taxon>Hymenochaetales</taxon>
        <taxon>Rickenellaceae</taxon>
        <taxon>Rickenella</taxon>
    </lineage>
</organism>
<name>A0A4Y7Q5X2_9AGAM</name>
<evidence type="ECO:0000256" key="1">
    <source>
        <dbReference type="SAM" id="MobiDB-lite"/>
    </source>
</evidence>
<proteinExistence type="predicted"/>
<protein>
    <submittedName>
        <fullName evidence="2">Uncharacterized protein</fullName>
    </submittedName>
</protein>
<dbReference type="AlphaFoldDB" id="A0A4Y7Q5X2"/>
<accession>A0A4Y7Q5X2</accession>
<dbReference type="Proteomes" id="UP000294933">
    <property type="component" value="Unassembled WGS sequence"/>
</dbReference>
<evidence type="ECO:0000313" key="3">
    <source>
        <dbReference type="Proteomes" id="UP000294933"/>
    </source>
</evidence>
<reference evidence="2 3" key="1">
    <citation type="submission" date="2018-06" db="EMBL/GenBank/DDBJ databases">
        <title>A transcriptomic atlas of mushroom development highlights an independent origin of complex multicellularity.</title>
        <authorList>
            <consortium name="DOE Joint Genome Institute"/>
            <person name="Krizsan K."/>
            <person name="Almasi E."/>
            <person name="Merenyi Z."/>
            <person name="Sahu N."/>
            <person name="Viragh M."/>
            <person name="Koszo T."/>
            <person name="Mondo S."/>
            <person name="Kiss B."/>
            <person name="Balint B."/>
            <person name="Kues U."/>
            <person name="Barry K."/>
            <person name="Hegedus J.C."/>
            <person name="Henrissat B."/>
            <person name="Johnson J."/>
            <person name="Lipzen A."/>
            <person name="Ohm R."/>
            <person name="Nagy I."/>
            <person name="Pangilinan J."/>
            <person name="Yan J."/>
            <person name="Xiong Y."/>
            <person name="Grigoriev I.V."/>
            <person name="Hibbett D.S."/>
            <person name="Nagy L.G."/>
        </authorList>
    </citation>
    <scope>NUCLEOTIDE SEQUENCE [LARGE SCALE GENOMIC DNA]</scope>
    <source>
        <strain evidence="2 3">SZMC22713</strain>
    </source>
</reference>
<evidence type="ECO:0000313" key="2">
    <source>
        <dbReference type="EMBL" id="TDL23053.1"/>
    </source>
</evidence>